<evidence type="ECO:0000256" key="1">
    <source>
        <dbReference type="ARBA" id="ARBA00022723"/>
    </source>
</evidence>
<reference evidence="6 7" key="1">
    <citation type="submission" date="2015-09" db="EMBL/GenBank/DDBJ databases">
        <authorList>
            <consortium name="Pathogen Informatics"/>
        </authorList>
    </citation>
    <scope>NUCLEOTIDE SEQUENCE [LARGE SCALE GENOMIC DNA]</scope>
    <source>
        <strain evidence="6 7">2789STDY5834855</strain>
    </source>
</reference>
<keyword evidence="3" id="KW-0665">Pyrimidine biosynthesis</keyword>
<dbReference type="InterPro" id="IPR002801">
    <property type="entry name" value="Asp_carbamoylTrfase_reg"/>
</dbReference>
<gene>
    <name evidence="6" type="primary">pyrI</name>
    <name evidence="6" type="ORF">ERS852470_03258</name>
</gene>
<sequence>MLQITSIKNGFMLDHIKAGMGVKIFRYLHLDELGHQVALIINADSKKMGKKDIIKIENLENINYTVLGLLSPGITINEVRNEVIISKVKPELPEEVQDILTCQNPNCITSVENYIPHSFKLLDREKGSYKCEYCEQIINPSEV</sequence>
<keyword evidence="6" id="KW-0808">Transferase</keyword>
<dbReference type="SUPFAM" id="SSF57825">
    <property type="entry name" value="Aspartate carbamoyltransferase, Regulatory-chain, C-terminal domain"/>
    <property type="match status" value="1"/>
</dbReference>
<keyword evidence="1" id="KW-0479">Metal-binding</keyword>
<accession>A0A173YW05</accession>
<dbReference type="GO" id="GO:0006221">
    <property type="term" value="P:pyrimidine nucleotide biosynthetic process"/>
    <property type="evidence" value="ECO:0007669"/>
    <property type="project" value="UniProtKB-KW"/>
</dbReference>
<dbReference type="InterPro" id="IPR020545">
    <property type="entry name" value="Asp_carbamoyltransf_reg_N"/>
</dbReference>
<evidence type="ECO:0000313" key="7">
    <source>
        <dbReference type="Proteomes" id="UP000095558"/>
    </source>
</evidence>
<dbReference type="GO" id="GO:0046872">
    <property type="term" value="F:metal ion binding"/>
    <property type="evidence" value="ECO:0007669"/>
    <property type="project" value="UniProtKB-KW"/>
</dbReference>
<evidence type="ECO:0000256" key="2">
    <source>
        <dbReference type="ARBA" id="ARBA00022833"/>
    </source>
</evidence>
<dbReference type="AlphaFoldDB" id="A0A173YW05"/>
<evidence type="ECO:0000256" key="3">
    <source>
        <dbReference type="ARBA" id="ARBA00022975"/>
    </source>
</evidence>
<dbReference type="PANTHER" id="PTHR35805">
    <property type="entry name" value="ASPARTATE CARBAMOYLTRANSFERASE REGULATORY CHAIN"/>
    <property type="match status" value="1"/>
</dbReference>
<dbReference type="InterPro" id="IPR036793">
    <property type="entry name" value="Asp_carbatrfase_reg_N_sf"/>
</dbReference>
<dbReference type="Proteomes" id="UP000095558">
    <property type="component" value="Unassembled WGS sequence"/>
</dbReference>
<evidence type="ECO:0000259" key="4">
    <source>
        <dbReference type="Pfam" id="PF01948"/>
    </source>
</evidence>
<feature type="domain" description="Aspartate carbamoyltransferase regulatory subunit C-terminal" evidence="5">
    <location>
        <begin position="95"/>
        <end position="143"/>
    </location>
</feature>
<dbReference type="Pfam" id="PF01948">
    <property type="entry name" value="PyrI"/>
    <property type="match status" value="1"/>
</dbReference>
<evidence type="ECO:0000259" key="5">
    <source>
        <dbReference type="Pfam" id="PF02748"/>
    </source>
</evidence>
<proteinExistence type="predicted"/>
<feature type="domain" description="Aspartate carbamoyltransferase regulatory subunit N-terminal" evidence="4">
    <location>
        <begin position="2"/>
        <end position="89"/>
    </location>
</feature>
<dbReference type="Gene3D" id="3.30.70.140">
    <property type="entry name" value="Aspartate carbamoyltransferase regulatory subunit, N-terminal domain"/>
    <property type="match status" value="1"/>
</dbReference>
<organism evidence="6 7">
    <name type="scientific">Clostridium disporicum</name>
    <dbReference type="NCBI Taxonomy" id="84024"/>
    <lineage>
        <taxon>Bacteria</taxon>
        <taxon>Bacillati</taxon>
        <taxon>Bacillota</taxon>
        <taxon>Clostridia</taxon>
        <taxon>Eubacteriales</taxon>
        <taxon>Clostridiaceae</taxon>
        <taxon>Clostridium</taxon>
    </lineage>
</organism>
<dbReference type="GO" id="GO:0009347">
    <property type="term" value="C:aspartate carbamoyltransferase complex"/>
    <property type="evidence" value="ECO:0007669"/>
    <property type="project" value="InterPro"/>
</dbReference>
<dbReference type="PANTHER" id="PTHR35805:SF1">
    <property type="entry name" value="ASPARTATE CARBAMOYLTRANSFERASE REGULATORY CHAIN"/>
    <property type="match status" value="1"/>
</dbReference>
<dbReference type="SUPFAM" id="SSF54893">
    <property type="entry name" value="Aspartate carbamoyltransferase, Regulatory-chain, N-terminal domain"/>
    <property type="match status" value="1"/>
</dbReference>
<dbReference type="NCBIfam" id="NF002063">
    <property type="entry name" value="PRK00893.1-3"/>
    <property type="match status" value="1"/>
</dbReference>
<evidence type="ECO:0000313" key="6">
    <source>
        <dbReference type="EMBL" id="CUO75057.1"/>
    </source>
</evidence>
<dbReference type="InterPro" id="IPR036792">
    <property type="entry name" value="Asp_carbatrfase_reg_C_sf"/>
</dbReference>
<dbReference type="GO" id="GO:0016740">
    <property type="term" value="F:transferase activity"/>
    <property type="evidence" value="ECO:0007669"/>
    <property type="project" value="UniProtKB-KW"/>
</dbReference>
<dbReference type="EMBL" id="CYZV01000047">
    <property type="protein sequence ID" value="CUO75057.1"/>
    <property type="molecule type" value="Genomic_DNA"/>
</dbReference>
<keyword evidence="2" id="KW-0862">Zinc</keyword>
<dbReference type="OrthoDB" id="5599321at2"/>
<dbReference type="RefSeq" id="WP_042393583.1">
    <property type="nucleotide sequence ID" value="NZ_CYYT01000003.1"/>
</dbReference>
<dbReference type="GeneID" id="83010320"/>
<dbReference type="InterPro" id="IPR020542">
    <property type="entry name" value="Asp_carbamoyltrfase_reg_C"/>
</dbReference>
<dbReference type="GO" id="GO:0006207">
    <property type="term" value="P:'de novo' pyrimidine nucleobase biosynthetic process"/>
    <property type="evidence" value="ECO:0007669"/>
    <property type="project" value="InterPro"/>
</dbReference>
<protein>
    <submittedName>
        <fullName evidence="6">Aspartate carbamoyltransferase regulatory chain</fullName>
    </submittedName>
</protein>
<dbReference type="Gene3D" id="2.30.30.20">
    <property type="entry name" value="Aspartate carbamoyltransferase regulatory subunit, C-terminal domain"/>
    <property type="match status" value="1"/>
</dbReference>
<dbReference type="Pfam" id="PF02748">
    <property type="entry name" value="PyrI_C"/>
    <property type="match status" value="1"/>
</dbReference>
<name>A0A173YW05_9CLOT</name>